<comment type="caution">
    <text evidence="1">The sequence shown here is derived from an EMBL/GenBank/DDBJ whole genome shotgun (WGS) entry which is preliminary data.</text>
</comment>
<evidence type="ECO:0000313" key="2">
    <source>
        <dbReference type="Proteomes" id="UP000196342"/>
    </source>
</evidence>
<dbReference type="AlphaFoldDB" id="A0A202B8M2"/>
<evidence type="ECO:0000313" key="1">
    <source>
        <dbReference type="EMBL" id="OVE47923.1"/>
    </source>
</evidence>
<dbReference type="EMBL" id="NHOO01000009">
    <property type="protein sequence ID" value="OVE47923.1"/>
    <property type="molecule type" value="Genomic_DNA"/>
</dbReference>
<dbReference type="Proteomes" id="UP000196342">
    <property type="component" value="Unassembled WGS sequence"/>
</dbReference>
<proteinExistence type="predicted"/>
<organism evidence="1 2">
    <name type="scientific">Chromobacterium violaceum</name>
    <dbReference type="NCBI Taxonomy" id="536"/>
    <lineage>
        <taxon>Bacteria</taxon>
        <taxon>Pseudomonadati</taxon>
        <taxon>Pseudomonadota</taxon>
        <taxon>Betaproteobacteria</taxon>
        <taxon>Neisseriales</taxon>
        <taxon>Chromobacteriaceae</taxon>
        <taxon>Chromobacterium</taxon>
    </lineage>
</organism>
<sequence length="93" mass="9601">MPAGSALDCASVQPGARIRASIVNAVGGGKARLTRRAAILIRRYGQIIDCLDVPATSARGGWLRMAGLLGAFAAEPLKIRESTICRGIIAGLA</sequence>
<gene>
    <name evidence="1" type="ORF">CBW21_12810</name>
</gene>
<keyword evidence="2" id="KW-1185">Reference proteome</keyword>
<accession>A0A202B8M2</accession>
<name>A0A202B8M2_CHRVL</name>
<protein>
    <submittedName>
        <fullName evidence="1">Uncharacterized protein</fullName>
    </submittedName>
</protein>
<reference evidence="1 2" key="1">
    <citation type="submission" date="2017-05" db="EMBL/GenBank/DDBJ databases">
        <title>Chromobacterium violaceum GHPS1 isolated from Hydrocarbon polluted soil in French Guiana display an awesome secondary metabolite arsenal and a battery of drug and heavy-metal-resistance and detoxification of xenobiotics proteins.</title>
        <authorList>
            <person name="Belbahri L."/>
        </authorList>
    </citation>
    <scope>NUCLEOTIDE SEQUENCE [LARGE SCALE GENOMIC DNA]</scope>
    <source>
        <strain evidence="1 2">GHPS1</strain>
    </source>
</reference>